<dbReference type="Gene3D" id="2.130.10.10">
    <property type="entry name" value="YVTN repeat-like/Quinoprotein amine dehydrogenase"/>
    <property type="match status" value="1"/>
</dbReference>
<dbReference type="WBParaSite" id="maker-uti_cns_0004125-snap-gene-0.5-mRNA-1">
    <property type="protein sequence ID" value="maker-uti_cns_0004125-snap-gene-0.5-mRNA-1"/>
    <property type="gene ID" value="maker-uti_cns_0004125-snap-gene-0.5"/>
</dbReference>
<dbReference type="GO" id="GO:0045159">
    <property type="term" value="F:myosin II binding"/>
    <property type="evidence" value="ECO:0007669"/>
    <property type="project" value="TreeGrafter"/>
</dbReference>
<dbReference type="InterPro" id="IPR036322">
    <property type="entry name" value="WD40_repeat_dom_sf"/>
</dbReference>
<reference evidence="2" key="1">
    <citation type="submission" date="2016-11" db="UniProtKB">
        <authorList>
            <consortium name="WormBaseParasite"/>
        </authorList>
    </citation>
    <scope>IDENTIFICATION</scope>
</reference>
<dbReference type="AlphaFoldDB" id="A0A1I8H2F8"/>
<proteinExistence type="predicted"/>
<accession>A0A1I8H2F8</accession>
<evidence type="ECO:0000313" key="1">
    <source>
        <dbReference type="Proteomes" id="UP000095280"/>
    </source>
</evidence>
<dbReference type="InterPro" id="IPR015943">
    <property type="entry name" value="WD40/YVTN_repeat-like_dom_sf"/>
</dbReference>
<evidence type="ECO:0000313" key="2">
    <source>
        <dbReference type="WBParaSite" id="maker-uti_cns_0004125-snap-gene-0.5-mRNA-1"/>
    </source>
</evidence>
<dbReference type="Proteomes" id="UP000095280">
    <property type="component" value="Unplaced"/>
</dbReference>
<organism evidence="1 2">
    <name type="scientific">Macrostomum lignano</name>
    <dbReference type="NCBI Taxonomy" id="282301"/>
    <lineage>
        <taxon>Eukaryota</taxon>
        <taxon>Metazoa</taxon>
        <taxon>Spiralia</taxon>
        <taxon>Lophotrochozoa</taxon>
        <taxon>Platyhelminthes</taxon>
        <taxon>Rhabditophora</taxon>
        <taxon>Macrostomorpha</taxon>
        <taxon>Macrostomida</taxon>
        <taxon>Macrostomidae</taxon>
        <taxon>Macrostomum</taxon>
    </lineage>
</organism>
<dbReference type="SUPFAM" id="SSF50978">
    <property type="entry name" value="WD40 repeat-like"/>
    <property type="match status" value="1"/>
</dbReference>
<dbReference type="GO" id="GO:0005737">
    <property type="term" value="C:cytoplasm"/>
    <property type="evidence" value="ECO:0007669"/>
    <property type="project" value="TreeGrafter"/>
</dbReference>
<dbReference type="GO" id="GO:0019905">
    <property type="term" value="F:syntaxin binding"/>
    <property type="evidence" value="ECO:0007669"/>
    <property type="project" value="TreeGrafter"/>
</dbReference>
<dbReference type="PANTHER" id="PTHR10241:SF25">
    <property type="entry name" value="TOMOSYN, ISOFORM C"/>
    <property type="match status" value="1"/>
</dbReference>
<sequence>MAKFIDTFRDLPHKLHLGGGGKAKATDKQLRQFKEFFDIKPACKFGFPECATSVAYDEVLDILAVGSKAGEIFVFGAPGVEFYACHPEVGEVNMLAFLPNEGRLISLTSDNRLHKWELNAPEGADQQQWRIDHVAVLEVGPADGSDGQRVTSIAVATNDAVWLGYESGRIRVVDVKSWKFD</sequence>
<keyword evidence="1" id="KW-1185">Reference proteome</keyword>
<dbReference type="GO" id="GO:0006893">
    <property type="term" value="P:Golgi to plasma membrane transport"/>
    <property type="evidence" value="ECO:0007669"/>
    <property type="project" value="TreeGrafter"/>
</dbReference>
<dbReference type="GO" id="GO:0005096">
    <property type="term" value="F:GTPase activator activity"/>
    <property type="evidence" value="ECO:0007669"/>
    <property type="project" value="TreeGrafter"/>
</dbReference>
<name>A0A1I8H2F8_9PLAT</name>
<dbReference type="GO" id="GO:0006887">
    <property type="term" value="P:exocytosis"/>
    <property type="evidence" value="ECO:0007669"/>
    <property type="project" value="TreeGrafter"/>
</dbReference>
<dbReference type="GO" id="GO:0005886">
    <property type="term" value="C:plasma membrane"/>
    <property type="evidence" value="ECO:0007669"/>
    <property type="project" value="TreeGrafter"/>
</dbReference>
<dbReference type="PANTHER" id="PTHR10241">
    <property type="entry name" value="LETHAL 2 GIANT LARVAE PROTEIN"/>
    <property type="match status" value="1"/>
</dbReference>
<protein>
    <submittedName>
        <fullName evidence="2">WD_REPEATS_REGION domain-containing protein</fullName>
    </submittedName>
</protein>